<dbReference type="InterPro" id="IPR027266">
    <property type="entry name" value="TrmE/GcvT-like"/>
</dbReference>
<dbReference type="InterPro" id="IPR006222">
    <property type="entry name" value="GCVT_N"/>
</dbReference>
<proteinExistence type="inferred from homology"/>
<reference evidence="9 10" key="1">
    <citation type="journal article" date="2016" name="Sci. Rep.">
        <title>Metabolic traits of an uncultured archaeal lineage -MSBL1- from brine pools of the Red Sea.</title>
        <authorList>
            <person name="Mwirichia R."/>
            <person name="Alam I."/>
            <person name="Rashid M."/>
            <person name="Vinu M."/>
            <person name="Ba-Alawi W."/>
            <person name="Anthony Kamau A."/>
            <person name="Kamanda Ngugi D."/>
            <person name="Goker M."/>
            <person name="Klenk H.P."/>
            <person name="Bajic V."/>
            <person name="Stingl U."/>
        </authorList>
    </citation>
    <scope>NUCLEOTIDE SEQUENCE [LARGE SCALE GENOMIC DNA]</scope>
    <source>
        <strain evidence="9">SCGC-AAA382M17</strain>
    </source>
</reference>
<evidence type="ECO:0000256" key="5">
    <source>
        <dbReference type="ARBA" id="ARBA00031395"/>
    </source>
</evidence>
<dbReference type="PIRSF" id="PIRSF006487">
    <property type="entry name" value="GcvT"/>
    <property type="match status" value="1"/>
</dbReference>
<dbReference type="Gene3D" id="4.10.1250.10">
    <property type="entry name" value="Aminomethyltransferase fragment"/>
    <property type="match status" value="1"/>
</dbReference>
<dbReference type="Gene3D" id="3.30.1360.120">
    <property type="entry name" value="Probable tRNA modification gtpase trme, domain 1"/>
    <property type="match status" value="1"/>
</dbReference>
<keyword evidence="4" id="KW-0808">Transferase</keyword>
<name>A0ABR5TJI6_9EURY</name>
<evidence type="ECO:0000256" key="1">
    <source>
        <dbReference type="ARBA" id="ARBA00008609"/>
    </source>
</evidence>
<dbReference type="InterPro" id="IPR006223">
    <property type="entry name" value="GcvT"/>
</dbReference>
<accession>A0ABR5TJI6</accession>
<keyword evidence="10" id="KW-1185">Reference proteome</keyword>
<dbReference type="Pfam" id="PF08669">
    <property type="entry name" value="GCV_T_C"/>
    <property type="match status" value="1"/>
</dbReference>
<dbReference type="InterPro" id="IPR028896">
    <property type="entry name" value="GcvT/YgfZ/DmdA"/>
</dbReference>
<dbReference type="Pfam" id="PF01571">
    <property type="entry name" value="GCV_T"/>
    <property type="match status" value="1"/>
</dbReference>
<evidence type="ECO:0000256" key="3">
    <source>
        <dbReference type="ARBA" id="ARBA00022576"/>
    </source>
</evidence>
<comment type="caution">
    <text evidence="9">The sequence shown here is derived from an EMBL/GenBank/DDBJ whole genome shotgun (WGS) entry which is preliminary data.</text>
</comment>
<dbReference type="PANTHER" id="PTHR43757:SF2">
    <property type="entry name" value="AMINOMETHYLTRANSFERASE, MITOCHONDRIAL"/>
    <property type="match status" value="1"/>
</dbReference>
<evidence type="ECO:0000313" key="9">
    <source>
        <dbReference type="EMBL" id="KXB08362.1"/>
    </source>
</evidence>
<evidence type="ECO:0000313" key="10">
    <source>
        <dbReference type="Proteomes" id="UP000070633"/>
    </source>
</evidence>
<organism evidence="9 10">
    <name type="scientific">candidate division MSBL1 archaeon SCGC-AAA382M17</name>
    <dbReference type="NCBI Taxonomy" id="1698284"/>
    <lineage>
        <taxon>Archaea</taxon>
        <taxon>Methanobacteriati</taxon>
        <taxon>Methanobacteriota</taxon>
        <taxon>candidate division MSBL1</taxon>
    </lineage>
</organism>
<feature type="domain" description="GCVT N-terminal" evidence="7">
    <location>
        <begin position="1"/>
        <end position="251"/>
    </location>
</feature>
<evidence type="ECO:0000259" key="7">
    <source>
        <dbReference type="Pfam" id="PF01571"/>
    </source>
</evidence>
<dbReference type="EMBL" id="LHYI01000021">
    <property type="protein sequence ID" value="KXB08362.1"/>
    <property type="molecule type" value="Genomic_DNA"/>
</dbReference>
<dbReference type="Gene3D" id="2.40.30.110">
    <property type="entry name" value="Aminomethyltransferase beta-barrel domains"/>
    <property type="match status" value="1"/>
</dbReference>
<dbReference type="SUPFAM" id="SSF103025">
    <property type="entry name" value="Folate-binding domain"/>
    <property type="match status" value="1"/>
</dbReference>
<dbReference type="NCBIfam" id="NF001567">
    <property type="entry name" value="PRK00389.1"/>
    <property type="match status" value="1"/>
</dbReference>
<dbReference type="PANTHER" id="PTHR43757">
    <property type="entry name" value="AMINOMETHYLTRANSFERASE"/>
    <property type="match status" value="1"/>
</dbReference>
<dbReference type="InterPro" id="IPR013977">
    <property type="entry name" value="GcvT_C"/>
</dbReference>
<dbReference type="InterPro" id="IPR029043">
    <property type="entry name" value="GcvT/YgfZ_C"/>
</dbReference>
<evidence type="ECO:0000256" key="4">
    <source>
        <dbReference type="ARBA" id="ARBA00022679"/>
    </source>
</evidence>
<feature type="domain" description="Aminomethyltransferase C-terminal" evidence="8">
    <location>
        <begin position="270"/>
        <end position="345"/>
    </location>
</feature>
<dbReference type="Proteomes" id="UP000070633">
    <property type="component" value="Unassembled WGS sequence"/>
</dbReference>
<sequence>MGSFSDWEMPIRYEGIASEHMAVREKVGLFDISHMGEIQISGGDALDLLQLTTSNDVSELDTGSAHYSTALNEDGGTKDDLFVYRTGELEYMVVVNAANTGKLFDWFSDFAEGEVGVEDITRETVMFALQGPKSEKTLQNVTDFDLNEVVRFGARWMPVADVRCLVSRSGYTGEDGFEIYIFEQARGSAEKASEVWDTLLKVGRGAGIQPCGLGARDSLRLEMGYPLYGHELTEEITPLEARISFAVDMEKPDFIGRGSLLNQKKEGFGKRRLGLKMKERGVPREGHSLFRKGEKVGEVTSGGFSPVLKKGIGMGYAPPGLEPGDDIEVEIRGQNKLAVVENWPFLEQE</sequence>
<dbReference type="SUPFAM" id="SSF101790">
    <property type="entry name" value="Aminomethyltransferase beta-barrel domain"/>
    <property type="match status" value="1"/>
</dbReference>
<dbReference type="Gene3D" id="3.30.70.1400">
    <property type="entry name" value="Aminomethyltransferase beta-barrel domains"/>
    <property type="match status" value="1"/>
</dbReference>
<comment type="similarity">
    <text evidence="1">Belongs to the GcvT family.</text>
</comment>
<dbReference type="EC" id="2.1.2.10" evidence="2"/>
<evidence type="ECO:0000259" key="8">
    <source>
        <dbReference type="Pfam" id="PF08669"/>
    </source>
</evidence>
<keyword evidence="3" id="KW-0032">Aminotransferase</keyword>
<gene>
    <name evidence="9" type="ORF">AKJ55_01115</name>
</gene>
<protein>
    <recommendedName>
        <fullName evidence="2">aminomethyltransferase</fullName>
        <ecNumber evidence="2">2.1.2.10</ecNumber>
    </recommendedName>
    <alternativeName>
        <fullName evidence="5">Glycine cleavage system T protein</fullName>
    </alternativeName>
</protein>
<evidence type="ECO:0000256" key="2">
    <source>
        <dbReference type="ARBA" id="ARBA00012616"/>
    </source>
</evidence>
<dbReference type="NCBIfam" id="TIGR00528">
    <property type="entry name" value="gcvT"/>
    <property type="match status" value="1"/>
</dbReference>
<comment type="catalytic activity">
    <reaction evidence="6">
        <text>N(6)-[(R)-S(8)-aminomethyldihydrolipoyl]-L-lysyl-[protein] + (6S)-5,6,7,8-tetrahydrofolate = N(6)-[(R)-dihydrolipoyl]-L-lysyl-[protein] + (6R)-5,10-methylene-5,6,7,8-tetrahydrofolate + NH4(+)</text>
        <dbReference type="Rhea" id="RHEA:16945"/>
        <dbReference type="Rhea" id="RHEA-COMP:10475"/>
        <dbReference type="Rhea" id="RHEA-COMP:10492"/>
        <dbReference type="ChEBI" id="CHEBI:15636"/>
        <dbReference type="ChEBI" id="CHEBI:28938"/>
        <dbReference type="ChEBI" id="CHEBI:57453"/>
        <dbReference type="ChEBI" id="CHEBI:83100"/>
        <dbReference type="ChEBI" id="CHEBI:83143"/>
        <dbReference type="EC" id="2.1.2.10"/>
    </reaction>
</comment>
<evidence type="ECO:0000256" key="6">
    <source>
        <dbReference type="ARBA" id="ARBA00047665"/>
    </source>
</evidence>